<dbReference type="SUPFAM" id="SSF53474">
    <property type="entry name" value="alpha/beta-Hydrolases"/>
    <property type="match status" value="1"/>
</dbReference>
<protein>
    <submittedName>
        <fullName evidence="2">Toxin biosynthesis protein</fullName>
    </submittedName>
</protein>
<accession>A0AAN6DQB5</accession>
<comment type="caution">
    <text evidence="2">The sequence shown here is derived from an EMBL/GenBank/DDBJ whole genome shotgun (WGS) entry which is preliminary data.</text>
</comment>
<dbReference type="InterPro" id="IPR029058">
    <property type="entry name" value="AB_hydrolase_fold"/>
</dbReference>
<evidence type="ECO:0000313" key="2">
    <source>
        <dbReference type="EMBL" id="KAI1609543.1"/>
    </source>
</evidence>
<dbReference type="EMBL" id="MU404360">
    <property type="protein sequence ID" value="KAI1609543.1"/>
    <property type="molecule type" value="Genomic_DNA"/>
</dbReference>
<reference evidence="2" key="1">
    <citation type="journal article" date="2022" name="bioRxiv">
        <title>Deciphering the potential niche of two novel black yeast fungi from a biological soil crust based on their genomes, phenotypes, and melanin regulation.</title>
        <authorList>
            <consortium name="DOE Joint Genome Institute"/>
            <person name="Carr E.C."/>
            <person name="Barton Q."/>
            <person name="Grambo S."/>
            <person name="Sullivan M."/>
            <person name="Renfro C.M."/>
            <person name="Kuo A."/>
            <person name="Pangilinan J."/>
            <person name="Lipzen A."/>
            <person name="Keymanesh K."/>
            <person name="Savage E."/>
            <person name="Barry K."/>
            <person name="Grigoriev I.V."/>
            <person name="Riekhof W.R."/>
            <person name="Harris S.S."/>
        </authorList>
    </citation>
    <scope>NUCLEOTIDE SEQUENCE</scope>
    <source>
        <strain evidence="2">JF 03-4F</strain>
    </source>
</reference>
<name>A0AAN6DQB5_9EURO</name>
<organism evidence="2 3">
    <name type="scientific">Exophiala viscosa</name>
    <dbReference type="NCBI Taxonomy" id="2486360"/>
    <lineage>
        <taxon>Eukaryota</taxon>
        <taxon>Fungi</taxon>
        <taxon>Dikarya</taxon>
        <taxon>Ascomycota</taxon>
        <taxon>Pezizomycotina</taxon>
        <taxon>Eurotiomycetes</taxon>
        <taxon>Chaetothyriomycetidae</taxon>
        <taxon>Chaetothyriales</taxon>
        <taxon>Herpotrichiellaceae</taxon>
        <taxon>Exophiala</taxon>
    </lineage>
</organism>
<evidence type="ECO:0000259" key="1">
    <source>
        <dbReference type="Pfam" id="PF12697"/>
    </source>
</evidence>
<dbReference type="Pfam" id="PF12697">
    <property type="entry name" value="Abhydrolase_6"/>
    <property type="match status" value="1"/>
</dbReference>
<evidence type="ECO:0000313" key="3">
    <source>
        <dbReference type="Proteomes" id="UP001203852"/>
    </source>
</evidence>
<dbReference type="InterPro" id="IPR000073">
    <property type="entry name" value="AB_hydrolase_1"/>
</dbReference>
<gene>
    <name evidence="2" type="ORF">EDD36DRAFT_74268</name>
</gene>
<dbReference type="Proteomes" id="UP001203852">
    <property type="component" value="Unassembled WGS sequence"/>
</dbReference>
<dbReference type="AlphaFoldDB" id="A0AAN6DQB5"/>
<proteinExistence type="predicted"/>
<feature type="domain" description="AB hydrolase-1" evidence="1">
    <location>
        <begin position="103"/>
        <end position="393"/>
    </location>
</feature>
<dbReference type="Gene3D" id="3.40.50.1820">
    <property type="entry name" value="alpha/beta hydrolase"/>
    <property type="match status" value="1"/>
</dbReference>
<keyword evidence="3" id="KW-1185">Reference proteome</keyword>
<sequence>MSFNSFLCYQAVFMYRETTRCTIQNKDMGDFRPTWTVKEHVIPASHPRGYRRGVRDPQTARLRLHVKQYIPATPRPLADDGYAVTLIVQHGMPPGDNKEACEPFMWDLLCQPNLPPVRSIWAMDIASAGQSFLLNRKEIGDEPHWFDSSRDLLQVINHFQAEMRPPLIGFGQSWGGSVIAMCAAWHPRLFEGVIMSEPVMENGYYHALEASQNGDLAHPAVRQPIGFMVGRRKRHYPSRAALNESVGRNEMWKPYDKRVLQQMLRYDYQDLDDGRVELITPPNLTLHHFQQPSPPLRGYPEHEDYATRPAEANHPPGFYKTVQIRVKEALADVTCKILFLWGSKGGYISSESYRKRLIDAAQAKGSRPGQIQQKFVPGGHSLIFFVPTETAEASVGWIEQIWKDWNEEEGRRRLDAPIDPENVPGEVIERMQKVSRVTKL</sequence>